<evidence type="ECO:0000313" key="4">
    <source>
        <dbReference type="Proteomes" id="UP000555728"/>
    </source>
</evidence>
<organism evidence="3 4">
    <name type="scientific">Roseospira goensis</name>
    <dbReference type="NCBI Taxonomy" id="391922"/>
    <lineage>
        <taxon>Bacteria</taxon>
        <taxon>Pseudomonadati</taxon>
        <taxon>Pseudomonadota</taxon>
        <taxon>Alphaproteobacteria</taxon>
        <taxon>Rhodospirillales</taxon>
        <taxon>Rhodospirillaceae</taxon>
        <taxon>Roseospira</taxon>
    </lineage>
</organism>
<dbReference type="AlphaFoldDB" id="A0A7W6S1F4"/>
<reference evidence="3 4" key="1">
    <citation type="submission" date="2020-08" db="EMBL/GenBank/DDBJ databases">
        <title>Genome sequencing of Purple Non-Sulfur Bacteria from various extreme environments.</title>
        <authorList>
            <person name="Mayer M."/>
        </authorList>
    </citation>
    <scope>NUCLEOTIDE SEQUENCE [LARGE SCALE GENOMIC DNA]</scope>
    <source>
        <strain evidence="3 4">JA135</strain>
    </source>
</reference>
<keyword evidence="4" id="KW-1185">Reference proteome</keyword>
<evidence type="ECO:0000313" key="3">
    <source>
        <dbReference type="EMBL" id="MBB4287151.1"/>
    </source>
</evidence>
<dbReference type="Gene3D" id="1.10.150.690">
    <property type="entry name" value="DUF2063"/>
    <property type="match status" value="1"/>
</dbReference>
<accession>A0A7W6S1F4</accession>
<dbReference type="InterPro" id="IPR018640">
    <property type="entry name" value="DUF2063"/>
</dbReference>
<comment type="caution">
    <text evidence="3">The sequence shown here is derived from an EMBL/GenBank/DDBJ whole genome shotgun (WGS) entry which is preliminary data.</text>
</comment>
<dbReference type="InterPro" id="IPR044922">
    <property type="entry name" value="DUF2063_N_sf"/>
</dbReference>
<evidence type="ECO:0000259" key="2">
    <source>
        <dbReference type="Pfam" id="PF09836"/>
    </source>
</evidence>
<feature type="domain" description="Putative DNA-binding" evidence="2">
    <location>
        <begin position="7"/>
        <end position="98"/>
    </location>
</feature>
<feature type="region of interest" description="Disordered" evidence="1">
    <location>
        <begin position="270"/>
        <end position="294"/>
    </location>
</feature>
<gene>
    <name evidence="3" type="ORF">GGD88_002895</name>
</gene>
<sequence>MPSLADIQRTLAGAVRGEDDTPLAGLVAGHGLDPAQRVQIHRNTTHLTLTEALGANFPVVRALVGEAFFAQTARAYIRQTPPNSPVVSAYGDGLPDFLAGHEPARSLPYLPDVARLEWARLGALQAADAAPVAPATLGAVPPALVPMARCAVHPSFRCVVSPWPVDRIWAMHQPDWPEGETVSLDEGGATVLICRPRGQVLMARADRGTLSLLFALEMGQTLATAAQAAAHAAAHSARSTPDGAADGFDLTAALARLVSLGLLTEVAVPQTADGSTPCDPLMSRATPPPEPPSP</sequence>
<dbReference type="EMBL" id="JACIGI010000029">
    <property type="protein sequence ID" value="MBB4287151.1"/>
    <property type="molecule type" value="Genomic_DNA"/>
</dbReference>
<dbReference type="Pfam" id="PF09836">
    <property type="entry name" value="DUF2063"/>
    <property type="match status" value="1"/>
</dbReference>
<name>A0A7W6S1F4_9PROT</name>
<protein>
    <recommendedName>
        <fullName evidence="2">Putative DNA-binding domain-containing protein</fullName>
    </recommendedName>
</protein>
<evidence type="ECO:0000256" key="1">
    <source>
        <dbReference type="SAM" id="MobiDB-lite"/>
    </source>
</evidence>
<dbReference type="Proteomes" id="UP000555728">
    <property type="component" value="Unassembled WGS sequence"/>
</dbReference>
<dbReference type="RefSeq" id="WP_184436623.1">
    <property type="nucleotide sequence ID" value="NZ_JACIGI010000029.1"/>
</dbReference>
<proteinExistence type="predicted"/>